<feature type="transmembrane region" description="Helical" evidence="1">
    <location>
        <begin position="42"/>
        <end position="66"/>
    </location>
</feature>
<dbReference type="Proteomes" id="UP000448908">
    <property type="component" value="Unassembled WGS sequence"/>
</dbReference>
<dbReference type="RefSeq" id="WP_005639503.1">
    <property type="nucleotide sequence ID" value="NZ_JAQMOF010000025.1"/>
</dbReference>
<evidence type="ECO:0000313" key="3">
    <source>
        <dbReference type="EMBL" id="GKH71894.1"/>
    </source>
</evidence>
<keyword evidence="1" id="KW-0472">Membrane</keyword>
<proteinExistence type="predicted"/>
<evidence type="ECO:0000259" key="2">
    <source>
        <dbReference type="Pfam" id="PF01757"/>
    </source>
</evidence>
<dbReference type="EMBL" id="WNDA01000048">
    <property type="protein sequence ID" value="MTU71187.1"/>
    <property type="molecule type" value="Genomic_DNA"/>
</dbReference>
<feature type="domain" description="Acyltransferase 3" evidence="2">
    <location>
        <begin position="7"/>
        <end position="81"/>
    </location>
</feature>
<dbReference type="InterPro" id="IPR002656">
    <property type="entry name" value="Acyl_transf_3_dom"/>
</dbReference>
<reference evidence="3" key="2">
    <citation type="submission" date="2022-01" db="EMBL/GenBank/DDBJ databases">
        <title>Novel bile acid biosynthetic pathways are enriched in the microbiome of centenarians.</title>
        <authorList>
            <person name="Sato Y."/>
            <person name="Atarashi K."/>
            <person name="Plichta R.D."/>
            <person name="Arai Y."/>
            <person name="Sasajima S."/>
            <person name="Kearney M.S."/>
            <person name="Suda W."/>
            <person name="Takeshita K."/>
            <person name="Sasaki T."/>
            <person name="Okamoto S."/>
            <person name="Skelly N.A."/>
            <person name="Okamura Y."/>
            <person name="Vlamakis H."/>
            <person name="Li Y."/>
            <person name="Tanoue T."/>
            <person name="Takei H."/>
            <person name="Nittono H."/>
            <person name="Narushima S."/>
            <person name="Irie J."/>
            <person name="Itoh H."/>
            <person name="Moriya K."/>
            <person name="Sugiura Y."/>
            <person name="Suematsu M."/>
            <person name="Moritoki N."/>
            <person name="Shibata S."/>
            <person name="Littman R.D."/>
            <person name="Fischbach A.M."/>
            <person name="Uwamino Y."/>
            <person name="Inoue T."/>
            <person name="Honda A."/>
            <person name="Hattori M."/>
            <person name="Murai T."/>
            <person name="Xavier J.R."/>
            <person name="Hirose N."/>
            <person name="Honda K."/>
        </authorList>
    </citation>
    <scope>NUCLEOTIDE SEQUENCE</scope>
    <source>
        <strain evidence="3">CE91-St3</strain>
    </source>
</reference>
<organism evidence="4 5">
    <name type="scientific">Parabacteroides merdae</name>
    <dbReference type="NCBI Taxonomy" id="46503"/>
    <lineage>
        <taxon>Bacteria</taxon>
        <taxon>Pseudomonadati</taxon>
        <taxon>Bacteroidota</taxon>
        <taxon>Bacteroidia</taxon>
        <taxon>Bacteroidales</taxon>
        <taxon>Tannerellaceae</taxon>
        <taxon>Parabacteroides</taxon>
    </lineage>
</organism>
<accession>A0AA43W6M2</accession>
<keyword evidence="1" id="KW-1133">Transmembrane helix</keyword>
<dbReference type="Pfam" id="PF01757">
    <property type="entry name" value="Acyl_transf_3"/>
    <property type="match status" value="1"/>
</dbReference>
<reference evidence="4 5" key="1">
    <citation type="journal article" date="2019" name="Nat. Med.">
        <title>A library of human gut bacterial isolates paired with longitudinal multiomics data enables mechanistic microbiome research.</title>
        <authorList>
            <person name="Poyet M."/>
            <person name="Groussin M."/>
            <person name="Gibbons S.M."/>
            <person name="Avila-Pacheco J."/>
            <person name="Jiang X."/>
            <person name="Kearney S.M."/>
            <person name="Perrotta A.R."/>
            <person name="Berdy B."/>
            <person name="Zhao S."/>
            <person name="Lieberman T.D."/>
            <person name="Swanson P.K."/>
            <person name="Smith M."/>
            <person name="Roesemann S."/>
            <person name="Alexander J.E."/>
            <person name="Rich S.A."/>
            <person name="Livny J."/>
            <person name="Vlamakis H."/>
            <person name="Clish C."/>
            <person name="Bullock K."/>
            <person name="Deik A."/>
            <person name="Scott J."/>
            <person name="Pierce K.A."/>
            <person name="Xavier R.J."/>
            <person name="Alm E.J."/>
        </authorList>
    </citation>
    <scope>NUCLEOTIDE SEQUENCE [LARGE SCALE GENOMIC DNA]</scope>
    <source>
        <strain evidence="4 5">BIOML-A16</strain>
    </source>
</reference>
<evidence type="ECO:0000256" key="1">
    <source>
        <dbReference type="SAM" id="Phobius"/>
    </source>
</evidence>
<gene>
    <name evidence="3" type="ORF">CE91St3_17570</name>
    <name evidence="4" type="ORF">GMD92_19540</name>
</gene>
<name>A0AA43W6M2_9BACT</name>
<feature type="transmembrane region" description="Helical" evidence="1">
    <location>
        <begin position="7"/>
        <end position="27"/>
    </location>
</feature>
<comment type="caution">
    <text evidence="4">The sequence shown here is derived from an EMBL/GenBank/DDBJ whole genome shotgun (WGS) entry which is preliminary data.</text>
</comment>
<evidence type="ECO:0000313" key="4">
    <source>
        <dbReference type="EMBL" id="MTU71187.1"/>
    </source>
</evidence>
<dbReference type="EMBL" id="BQNZ01000001">
    <property type="protein sequence ID" value="GKH71894.1"/>
    <property type="molecule type" value="Genomic_DNA"/>
</dbReference>
<sequence>MIRERQTYIDVLRMTCMICVISFHIFGRLDDLFRDSFLDKSAILYGSAILVQISVAMFMFLAGYCYRKPQRKDVLMFLLKK</sequence>
<keyword evidence="1" id="KW-0812">Transmembrane</keyword>
<dbReference type="Proteomes" id="UP001055114">
    <property type="component" value="Unassembled WGS sequence"/>
</dbReference>
<evidence type="ECO:0000313" key="5">
    <source>
        <dbReference type="Proteomes" id="UP000448908"/>
    </source>
</evidence>
<dbReference type="AlphaFoldDB" id="A0AA43W6M2"/>
<protein>
    <recommendedName>
        <fullName evidence="2">Acyltransferase 3 domain-containing protein</fullName>
    </recommendedName>
</protein>
<dbReference type="GO" id="GO:0016747">
    <property type="term" value="F:acyltransferase activity, transferring groups other than amino-acyl groups"/>
    <property type="evidence" value="ECO:0007669"/>
    <property type="project" value="InterPro"/>
</dbReference>